<dbReference type="Pfam" id="PF00069">
    <property type="entry name" value="Pkinase"/>
    <property type="match status" value="1"/>
</dbReference>
<evidence type="ECO:0000256" key="4">
    <source>
        <dbReference type="ARBA" id="ARBA00022553"/>
    </source>
</evidence>
<evidence type="ECO:0000256" key="14">
    <source>
        <dbReference type="ARBA" id="ARBA00047470"/>
    </source>
</evidence>
<dbReference type="InterPro" id="IPR020454">
    <property type="entry name" value="DAG/PE-bd"/>
</dbReference>
<dbReference type="PANTHER" id="PTHR24351">
    <property type="entry name" value="RIBOSOMAL PROTEIN S6 KINASE"/>
    <property type="match status" value="1"/>
</dbReference>
<gene>
    <name evidence="22" type="ORF">PTSG_11595</name>
</gene>
<dbReference type="GO" id="GO:0106310">
    <property type="term" value="F:protein serine kinase activity"/>
    <property type="evidence" value="ECO:0007669"/>
    <property type="project" value="RHEA"/>
</dbReference>
<evidence type="ECO:0000256" key="7">
    <source>
        <dbReference type="ARBA" id="ARBA00022737"/>
    </source>
</evidence>
<dbReference type="PROSITE" id="PS51285">
    <property type="entry name" value="AGC_KINASE_CTER"/>
    <property type="match status" value="1"/>
</dbReference>
<keyword evidence="11" id="KW-0862">Zinc</keyword>
<dbReference type="InterPro" id="IPR000719">
    <property type="entry name" value="Prot_kinase_dom"/>
</dbReference>
<evidence type="ECO:0000256" key="16">
    <source>
        <dbReference type="PIRSR" id="PIRSR000551-51"/>
    </source>
</evidence>
<dbReference type="AlphaFoldDB" id="F2TWN2"/>
<dbReference type="OMA" id="TALHCCY"/>
<dbReference type="PROSITE" id="PS00107">
    <property type="entry name" value="PROTEIN_KINASE_ATP"/>
    <property type="match status" value="1"/>
</dbReference>
<dbReference type="FunFam" id="3.30.60.20:FF:000008">
    <property type="entry name" value="Protein kinase C theta"/>
    <property type="match status" value="1"/>
</dbReference>
<dbReference type="SUPFAM" id="SSF56112">
    <property type="entry name" value="Protein kinase-like (PK-like)"/>
    <property type="match status" value="1"/>
</dbReference>
<keyword evidence="4" id="KW-0597">Phosphoprotein</keyword>
<evidence type="ECO:0000259" key="20">
    <source>
        <dbReference type="PROSITE" id="PS50081"/>
    </source>
</evidence>
<dbReference type="InterPro" id="IPR014376">
    <property type="entry name" value="Prot_kin_PKC_delta"/>
</dbReference>
<feature type="domain" description="AGC-kinase C-terminal" evidence="21">
    <location>
        <begin position="467"/>
        <end position="534"/>
    </location>
</feature>
<feature type="domain" description="Protein kinase" evidence="19">
    <location>
        <begin position="208"/>
        <end position="466"/>
    </location>
</feature>
<reference evidence="22" key="1">
    <citation type="submission" date="2009-08" db="EMBL/GenBank/DDBJ databases">
        <title>Annotation of Salpingoeca rosetta.</title>
        <authorList>
            <consortium name="The Broad Institute Genome Sequencing Platform"/>
            <person name="Russ C."/>
            <person name="Cuomo C."/>
            <person name="Burger G."/>
            <person name="Gray M.W."/>
            <person name="Holland P.W.H."/>
            <person name="King N."/>
            <person name="Lang F.B.F."/>
            <person name="Roger A.J."/>
            <person name="Ruiz-Trillo I."/>
            <person name="Young S.K."/>
            <person name="Zeng Q."/>
            <person name="Gargeya S."/>
            <person name="Alvarado L."/>
            <person name="Berlin A."/>
            <person name="Chapman S.B."/>
            <person name="Chen Z."/>
            <person name="Freedman E."/>
            <person name="Gellesch M."/>
            <person name="Goldberg J."/>
            <person name="Griggs A."/>
            <person name="Gujja S."/>
            <person name="Heilman E."/>
            <person name="Heiman D."/>
            <person name="Howarth C."/>
            <person name="Mehta T."/>
            <person name="Neiman D."/>
            <person name="Pearson M."/>
            <person name="Roberts A."/>
            <person name="Saif S."/>
            <person name="Shea T."/>
            <person name="Shenoy N."/>
            <person name="Sisk P."/>
            <person name="Stolte C."/>
            <person name="Sykes S."/>
            <person name="White J."/>
            <person name="Yandava C."/>
            <person name="Haas B."/>
            <person name="Nusbaum C."/>
            <person name="Birren B."/>
        </authorList>
    </citation>
    <scope>NUCLEOTIDE SEQUENCE [LARGE SCALE GENOMIC DNA]</scope>
    <source>
        <strain evidence="22">ATCC 50818</strain>
    </source>
</reference>
<dbReference type="FunFam" id="3.30.60.20:FF:000003">
    <property type="entry name" value="Protein kinase C delta"/>
    <property type="match status" value="1"/>
</dbReference>
<dbReference type="SMART" id="SM00220">
    <property type="entry name" value="S_TKc"/>
    <property type="match status" value="1"/>
</dbReference>
<sequence length="534" mass="60645">MGDFVEKKQAPRRIGAMKRRKVHEVNGHKFCARFFRQPTFCAHCKEFMWGLGKQGYECLNCKLTLHKRCHEKVLAACPGADHMQESMRQNKEQLQQRFNLNIPHRFKPKTYKSPTFCDHCGSLLWGLYHQGLQCGSCKTNVHRRCAEHCPNLCGLDQSKFASELAKLGLTAEQLSGRRKPTEGKDTEARTSAPTSELKSSNAVGPDDFEFLKVLGKGSFGKVMLARGKKSKGIFAVKLLKKDVLVEDDDVECAIAEKRVLSLSHQHPFLTCMHCCFQTASNLFYVMEFVSGGDLLFHIQQCRRFPEARGRFYAAEIVCALLFLHKRNIVYRDLKLDNVMLDADGHVKVADFGMCKENIVGDKLATTFCGTPDYIAPEIIQEKPYGPSVDWWALGVLIYEMLAGQPPFDGATEEDLFMSIQFNEVLFPVWLTKEAVQLIRGLLEKDRDCRLGCGPKGEKDIKAHPFFHPIDWDKLERREMEPPFKPKLKSQLATDNFDAEFLSEKPGITPADPNRIALLDQAEFEGFTYVAPTYK</sequence>
<evidence type="ECO:0000259" key="21">
    <source>
        <dbReference type="PROSITE" id="PS51285"/>
    </source>
</evidence>
<dbReference type="Pfam" id="PF00130">
    <property type="entry name" value="C1_1"/>
    <property type="match status" value="2"/>
</dbReference>
<evidence type="ECO:0000256" key="5">
    <source>
        <dbReference type="ARBA" id="ARBA00022679"/>
    </source>
</evidence>
<feature type="domain" description="Phorbol-ester/DAG-type" evidence="20">
    <location>
        <begin position="27"/>
        <end position="77"/>
    </location>
</feature>
<protein>
    <recommendedName>
        <fullName evidence="2">protein kinase C</fullName>
        <ecNumber evidence="2">2.7.11.13</ecNumber>
    </recommendedName>
</protein>
<evidence type="ECO:0000256" key="6">
    <source>
        <dbReference type="ARBA" id="ARBA00022723"/>
    </source>
</evidence>
<dbReference type="GeneID" id="16067381"/>
<keyword evidence="7" id="KW-0677">Repeat</keyword>
<keyword evidence="6" id="KW-0479">Metal-binding</keyword>
<dbReference type="InterPro" id="IPR017441">
    <property type="entry name" value="Protein_kinase_ATP_BS"/>
</dbReference>
<accession>F2TWN2</accession>
<proteinExistence type="inferred from homology"/>
<dbReference type="EC" id="2.7.11.13" evidence="2"/>
<dbReference type="Pfam" id="PF00433">
    <property type="entry name" value="Pkinase_C"/>
    <property type="match status" value="1"/>
</dbReference>
<feature type="region of interest" description="Disordered" evidence="18">
    <location>
        <begin position="171"/>
        <end position="201"/>
    </location>
</feature>
<evidence type="ECO:0000256" key="1">
    <source>
        <dbReference type="ARBA" id="ARBA00005490"/>
    </source>
</evidence>
<dbReference type="GO" id="GO:0004697">
    <property type="term" value="F:diacylglycerol-dependent serine/threonine kinase activity"/>
    <property type="evidence" value="ECO:0007669"/>
    <property type="project" value="UniProtKB-EC"/>
</dbReference>
<dbReference type="InParanoid" id="F2TWN2"/>
<dbReference type="PROSITE" id="PS50011">
    <property type="entry name" value="PROTEIN_KINASE_DOM"/>
    <property type="match status" value="1"/>
</dbReference>
<evidence type="ECO:0000256" key="2">
    <source>
        <dbReference type="ARBA" id="ARBA00012429"/>
    </source>
</evidence>
<evidence type="ECO:0000256" key="17">
    <source>
        <dbReference type="PROSITE-ProRule" id="PRU10141"/>
    </source>
</evidence>
<dbReference type="FunFam" id="3.30.200.20:FF:000080">
    <property type="entry name" value="Protein kinase C"/>
    <property type="match status" value="1"/>
</dbReference>
<comment type="catalytic activity">
    <reaction evidence="14">
        <text>L-seryl-[protein] + ATP = O-phospho-L-seryl-[protein] + ADP + H(+)</text>
        <dbReference type="Rhea" id="RHEA:17989"/>
        <dbReference type="Rhea" id="RHEA-COMP:9863"/>
        <dbReference type="Rhea" id="RHEA-COMP:11604"/>
        <dbReference type="ChEBI" id="CHEBI:15378"/>
        <dbReference type="ChEBI" id="CHEBI:29999"/>
        <dbReference type="ChEBI" id="CHEBI:30616"/>
        <dbReference type="ChEBI" id="CHEBI:83421"/>
        <dbReference type="ChEBI" id="CHEBI:456216"/>
        <dbReference type="EC" id="2.7.11.13"/>
    </reaction>
</comment>
<evidence type="ECO:0000256" key="18">
    <source>
        <dbReference type="SAM" id="MobiDB-lite"/>
    </source>
</evidence>
<comment type="similarity">
    <text evidence="1">Belongs to the protein kinase superfamily. AGC Ser/Thr protein kinase family. PKC subfamily.</text>
</comment>
<dbReference type="InterPro" id="IPR000961">
    <property type="entry name" value="AGC-kinase_C"/>
</dbReference>
<dbReference type="SUPFAM" id="SSF57889">
    <property type="entry name" value="Cysteine-rich domain"/>
    <property type="match status" value="2"/>
</dbReference>
<feature type="domain" description="Phorbol-ester/DAG-type" evidence="20">
    <location>
        <begin position="103"/>
        <end position="153"/>
    </location>
</feature>
<keyword evidence="12 16" id="KW-0067">ATP-binding</keyword>
<dbReference type="InterPro" id="IPR011009">
    <property type="entry name" value="Kinase-like_dom_sf"/>
</dbReference>
<feature type="active site" description="Proton acceptor" evidence="15">
    <location>
        <position position="332"/>
    </location>
</feature>
<dbReference type="InterPro" id="IPR046349">
    <property type="entry name" value="C1-like_sf"/>
</dbReference>
<evidence type="ECO:0000256" key="3">
    <source>
        <dbReference type="ARBA" id="ARBA00022527"/>
    </source>
</evidence>
<dbReference type="PRINTS" id="PR00008">
    <property type="entry name" value="DAGPEDOMAIN"/>
</dbReference>
<evidence type="ECO:0000256" key="8">
    <source>
        <dbReference type="ARBA" id="ARBA00022741"/>
    </source>
</evidence>
<dbReference type="PROSITE" id="PS50081">
    <property type="entry name" value="ZF_DAG_PE_2"/>
    <property type="match status" value="2"/>
</dbReference>
<evidence type="ECO:0000259" key="19">
    <source>
        <dbReference type="PROSITE" id="PS50011"/>
    </source>
</evidence>
<keyword evidence="10 22" id="KW-0418">Kinase</keyword>
<dbReference type="FunFam" id="1.10.510.10:FF:000023">
    <property type="entry name" value="Protein kinase C"/>
    <property type="match status" value="1"/>
</dbReference>
<evidence type="ECO:0000313" key="22">
    <source>
        <dbReference type="EMBL" id="EGD72478.1"/>
    </source>
</evidence>
<dbReference type="GO" id="GO:0008270">
    <property type="term" value="F:zinc ion binding"/>
    <property type="evidence" value="ECO:0007669"/>
    <property type="project" value="UniProtKB-KW"/>
</dbReference>
<dbReference type="Gene3D" id="3.30.200.20">
    <property type="entry name" value="Phosphorylase Kinase, domain 1"/>
    <property type="match status" value="1"/>
</dbReference>
<dbReference type="KEGG" id="sre:PTSG_11595"/>
<evidence type="ECO:0000256" key="15">
    <source>
        <dbReference type="PIRSR" id="PIRSR000551-50"/>
    </source>
</evidence>
<dbReference type="Gene3D" id="3.30.60.20">
    <property type="match status" value="2"/>
</dbReference>
<keyword evidence="9" id="KW-0863">Zinc-finger</keyword>
<dbReference type="RefSeq" id="XP_004999047.1">
    <property type="nucleotide sequence ID" value="XM_004998990.1"/>
</dbReference>
<dbReference type="eggNOG" id="KOG0694">
    <property type="taxonomic scope" value="Eukaryota"/>
</dbReference>
<dbReference type="PROSITE" id="PS00479">
    <property type="entry name" value="ZF_DAG_PE_1"/>
    <property type="match status" value="1"/>
</dbReference>
<name>F2TWN2_SALR5</name>
<dbReference type="PROSITE" id="PS00108">
    <property type="entry name" value="PROTEIN_KINASE_ST"/>
    <property type="match status" value="1"/>
</dbReference>
<organism evidence="23">
    <name type="scientific">Salpingoeca rosetta (strain ATCC 50818 / BSB-021)</name>
    <dbReference type="NCBI Taxonomy" id="946362"/>
    <lineage>
        <taxon>Eukaryota</taxon>
        <taxon>Choanoflagellata</taxon>
        <taxon>Craspedida</taxon>
        <taxon>Salpingoecidae</taxon>
        <taxon>Salpingoeca</taxon>
    </lineage>
</organism>
<dbReference type="InterPro" id="IPR008271">
    <property type="entry name" value="Ser/Thr_kinase_AS"/>
</dbReference>
<dbReference type="SMART" id="SM00133">
    <property type="entry name" value="S_TK_X"/>
    <property type="match status" value="1"/>
</dbReference>
<dbReference type="InterPro" id="IPR017892">
    <property type="entry name" value="Pkinase_C"/>
</dbReference>
<dbReference type="CDD" id="cd05570">
    <property type="entry name" value="STKc_PKC"/>
    <property type="match status" value="1"/>
</dbReference>
<keyword evidence="23" id="KW-1185">Reference proteome</keyword>
<evidence type="ECO:0000256" key="10">
    <source>
        <dbReference type="ARBA" id="ARBA00022777"/>
    </source>
</evidence>
<keyword evidence="5" id="KW-0808">Transferase</keyword>
<feature type="compositionally biased region" description="Basic and acidic residues" evidence="18">
    <location>
        <begin position="179"/>
        <end position="188"/>
    </location>
</feature>
<feature type="compositionally biased region" description="Polar residues" evidence="18">
    <location>
        <begin position="189"/>
        <end position="201"/>
    </location>
</feature>
<comment type="catalytic activity">
    <reaction evidence="13">
        <text>L-threonyl-[protein] + ATP = O-phospho-L-threonyl-[protein] + ADP + H(+)</text>
        <dbReference type="Rhea" id="RHEA:46608"/>
        <dbReference type="Rhea" id="RHEA-COMP:11060"/>
        <dbReference type="Rhea" id="RHEA-COMP:11605"/>
        <dbReference type="ChEBI" id="CHEBI:15378"/>
        <dbReference type="ChEBI" id="CHEBI:30013"/>
        <dbReference type="ChEBI" id="CHEBI:30616"/>
        <dbReference type="ChEBI" id="CHEBI:61977"/>
        <dbReference type="ChEBI" id="CHEBI:456216"/>
        <dbReference type="EC" id="2.7.11.13"/>
    </reaction>
</comment>
<dbReference type="SMART" id="SM00109">
    <property type="entry name" value="C1"/>
    <property type="match status" value="2"/>
</dbReference>
<dbReference type="Proteomes" id="UP000007799">
    <property type="component" value="Unassembled WGS sequence"/>
</dbReference>
<evidence type="ECO:0000313" key="23">
    <source>
        <dbReference type="Proteomes" id="UP000007799"/>
    </source>
</evidence>
<evidence type="ECO:0000256" key="13">
    <source>
        <dbReference type="ARBA" id="ARBA00047272"/>
    </source>
</evidence>
<keyword evidence="8 16" id="KW-0547">Nucleotide-binding</keyword>
<evidence type="ECO:0000256" key="12">
    <source>
        <dbReference type="ARBA" id="ARBA00022840"/>
    </source>
</evidence>
<dbReference type="STRING" id="946362.F2TWN2"/>
<dbReference type="InterPro" id="IPR002219">
    <property type="entry name" value="PKC_DAG/PE"/>
</dbReference>
<feature type="binding site" evidence="16">
    <location>
        <begin position="214"/>
        <end position="222"/>
    </location>
    <ligand>
        <name>ATP</name>
        <dbReference type="ChEBI" id="CHEBI:30616"/>
    </ligand>
</feature>
<evidence type="ECO:0000256" key="11">
    <source>
        <dbReference type="ARBA" id="ARBA00022833"/>
    </source>
</evidence>
<dbReference type="EMBL" id="GL832955">
    <property type="protein sequence ID" value="EGD72478.1"/>
    <property type="molecule type" value="Genomic_DNA"/>
</dbReference>
<keyword evidence="3" id="KW-0723">Serine/threonine-protein kinase</keyword>
<evidence type="ECO:0000256" key="9">
    <source>
        <dbReference type="ARBA" id="ARBA00022771"/>
    </source>
</evidence>
<dbReference type="PIRSF" id="PIRSF000551">
    <property type="entry name" value="PKC_delta"/>
    <property type="match status" value="1"/>
</dbReference>
<dbReference type="OrthoDB" id="63267at2759"/>
<dbReference type="GO" id="GO:0005524">
    <property type="term" value="F:ATP binding"/>
    <property type="evidence" value="ECO:0007669"/>
    <property type="project" value="UniProtKB-UniRule"/>
</dbReference>
<dbReference type="Gene3D" id="1.10.510.10">
    <property type="entry name" value="Transferase(Phosphotransferase) domain 1"/>
    <property type="match status" value="1"/>
</dbReference>
<feature type="binding site" evidence="16 17">
    <location>
        <position position="237"/>
    </location>
    <ligand>
        <name>ATP</name>
        <dbReference type="ChEBI" id="CHEBI:30616"/>
    </ligand>
</feature>